<gene>
    <name evidence="1" type="ORF">HOC_15682</name>
</gene>
<evidence type="ECO:0000313" key="1">
    <source>
        <dbReference type="EMBL" id="KDA01403.1"/>
    </source>
</evidence>
<dbReference type="EMBL" id="ARYL01000029">
    <property type="protein sequence ID" value="KDA01403.1"/>
    <property type="molecule type" value="Genomic_DNA"/>
</dbReference>
<dbReference type="Proteomes" id="UP000024942">
    <property type="component" value="Unassembled WGS sequence"/>
</dbReference>
<sequence>MSGADGEDIFTDVFWRGPEDASRVLVISSGTHGAEGFCGSAVQSQLVASQVGLPDDVAIMLVHAVNPFGFSHLRRVNEENVDLNRNFIDFDSALPVNAAYRELNELLNPIEMPPEKLDVSMAEIMRLQSTMDFLTFFKAVSGGQHEFPEGVQFGGREPQWSRKTMEGIWDTYLSAAEIVVQIDVHTGLGPSGVGVLMMAANPDEPQKAITANWFGDMMVSSRPARKQDNAFGGYMNAGMEQCLTRTWVIPMTLEYGTEPPEVVLRAMIEDNWLCHHGELDSDHGRSIKERLLRVFYPDSKVWESQVLVRAEQVFAQALAGLAELSVASKERT</sequence>
<proteinExistence type="predicted"/>
<dbReference type="CDD" id="cd06233">
    <property type="entry name" value="M14-like"/>
    <property type="match status" value="1"/>
</dbReference>
<keyword evidence="2" id="KW-1185">Reference proteome</keyword>
<name>A0A059G4N1_9PROT</name>
<evidence type="ECO:0000313" key="2">
    <source>
        <dbReference type="Proteomes" id="UP000024942"/>
    </source>
</evidence>
<reference evidence="1 2" key="1">
    <citation type="journal article" date="2014" name="Antonie Van Leeuwenhoek">
        <title>Hyphomonas beringensis sp. nov. and Hyphomonas chukchiensis sp. nov., isolated from surface seawater of the Bering Sea and Chukchi Sea.</title>
        <authorList>
            <person name="Li C."/>
            <person name="Lai Q."/>
            <person name="Li G."/>
            <person name="Dong C."/>
            <person name="Wang J."/>
            <person name="Liao Y."/>
            <person name="Shao Z."/>
        </authorList>
    </citation>
    <scope>NUCLEOTIDE SEQUENCE [LARGE SCALE GENOMIC DNA]</scope>
    <source>
        <strain evidence="1 2">SCH89</strain>
    </source>
</reference>
<dbReference type="Gene3D" id="3.40.630.10">
    <property type="entry name" value="Zn peptidases"/>
    <property type="match status" value="1"/>
</dbReference>
<dbReference type="PATRIC" id="fig|1280953.3.peg.3146"/>
<dbReference type="SUPFAM" id="SSF53187">
    <property type="entry name" value="Zn-dependent exopeptidases"/>
    <property type="match status" value="1"/>
</dbReference>
<accession>A0A059G4N1</accession>
<dbReference type="eggNOG" id="COG2866">
    <property type="taxonomic scope" value="Bacteria"/>
</dbReference>
<dbReference type="Pfam" id="PF10994">
    <property type="entry name" value="DUF2817"/>
    <property type="match status" value="1"/>
</dbReference>
<organism evidence="1 2">
    <name type="scientific">Hyphomonas oceanitis SCH89</name>
    <dbReference type="NCBI Taxonomy" id="1280953"/>
    <lineage>
        <taxon>Bacteria</taxon>
        <taxon>Pseudomonadati</taxon>
        <taxon>Pseudomonadota</taxon>
        <taxon>Alphaproteobacteria</taxon>
        <taxon>Hyphomonadales</taxon>
        <taxon>Hyphomonadaceae</taxon>
        <taxon>Hyphomonas</taxon>
    </lineage>
</organism>
<dbReference type="AlphaFoldDB" id="A0A059G4N1"/>
<dbReference type="InterPro" id="IPR021259">
    <property type="entry name" value="DUF2817"/>
</dbReference>
<dbReference type="STRING" id="1280953.HOC_15682"/>
<comment type="caution">
    <text evidence="1">The sequence shown here is derived from an EMBL/GenBank/DDBJ whole genome shotgun (WGS) entry which is preliminary data.</text>
</comment>
<protein>
    <recommendedName>
        <fullName evidence="3">DUF2817 domain-containing protein</fullName>
    </recommendedName>
</protein>
<evidence type="ECO:0008006" key="3">
    <source>
        <dbReference type="Google" id="ProtNLM"/>
    </source>
</evidence>